<evidence type="ECO:0000313" key="6">
    <source>
        <dbReference type="EMBL" id="KAJ4977721.1"/>
    </source>
</evidence>
<dbReference type="PANTHER" id="PTHR11010">
    <property type="entry name" value="PROTEASE S28 PRO-X CARBOXYPEPTIDASE-RELATED"/>
    <property type="match status" value="1"/>
</dbReference>
<protein>
    <recommendedName>
        <fullName evidence="8">Lysosomal Pro-X carboxypeptidase</fullName>
    </recommendedName>
</protein>
<keyword evidence="2" id="KW-0645">Protease</keyword>
<proteinExistence type="inferred from homology"/>
<dbReference type="Pfam" id="PF05577">
    <property type="entry name" value="Peptidase_S28"/>
    <property type="match status" value="1"/>
</dbReference>
<evidence type="ECO:0000313" key="7">
    <source>
        <dbReference type="Proteomes" id="UP001141806"/>
    </source>
</evidence>
<dbReference type="SUPFAM" id="SSF53474">
    <property type="entry name" value="alpha/beta-Hydrolases"/>
    <property type="match status" value="1"/>
</dbReference>
<keyword evidence="3" id="KW-0732">Signal</keyword>
<evidence type="ECO:0000256" key="2">
    <source>
        <dbReference type="ARBA" id="ARBA00022670"/>
    </source>
</evidence>
<dbReference type="FunFam" id="1.20.120.980:FF:000006">
    <property type="entry name" value="Serine carboxypeptidase S28 family protein"/>
    <property type="match status" value="1"/>
</dbReference>
<sequence>MTKKTPLHLLFWLSWLLLFFFITFVSATGRLNTLKLGVVDRTRVKNHGSLAGTIAGIKPPFSSDDFETFFYAQTLDHFNYRPESYTTFQQRYVINFKYWGGANSSAPIFVYLGEESNLDDDLDAIGFLNDNAPRFKALILYIEHRYYGKSVPYGSRKEAFQDANTLGYFSSSQALVDYAEVIIDLKKNLSTEASPVIVVGGSYGGMLASWFRLKYPHVALGALASSAPILYFDHITPQDGYYSIVTKDFREASEDCYSTIQQLWSTIDDVASQANGLTYLSQKFKTCYSLNKSSELKDYLDSTYATAAQYNSPPKYPVSMICRGMDETPEGTDILSRAVAGLIGYRGNTSCYDTNIYNYPSETNEGWSWQTCSEMVMPIGRGNNDTMFPAAPFNLSSYIESCKNTYGVSPRPHWITTQFGGHDIKRVLERFGSNIIFSNGLRDPYSSGGVLESLSPSLIAVHTKNGSHCLDILNSSPDDPDWLIMQRNTEIKIIDGWLTEYYMDLENIIGPK</sequence>
<evidence type="ECO:0000256" key="1">
    <source>
        <dbReference type="ARBA" id="ARBA00011079"/>
    </source>
</evidence>
<dbReference type="InterPro" id="IPR029058">
    <property type="entry name" value="AB_hydrolase_fold"/>
</dbReference>
<dbReference type="GO" id="GO:0070008">
    <property type="term" value="F:serine-type exopeptidase activity"/>
    <property type="evidence" value="ECO:0007669"/>
    <property type="project" value="InterPro"/>
</dbReference>
<organism evidence="6 7">
    <name type="scientific">Protea cynaroides</name>
    <dbReference type="NCBI Taxonomy" id="273540"/>
    <lineage>
        <taxon>Eukaryota</taxon>
        <taxon>Viridiplantae</taxon>
        <taxon>Streptophyta</taxon>
        <taxon>Embryophyta</taxon>
        <taxon>Tracheophyta</taxon>
        <taxon>Spermatophyta</taxon>
        <taxon>Magnoliopsida</taxon>
        <taxon>Proteales</taxon>
        <taxon>Proteaceae</taxon>
        <taxon>Protea</taxon>
    </lineage>
</organism>
<keyword evidence="5" id="KW-0325">Glycoprotein</keyword>
<dbReference type="Gene3D" id="1.20.120.980">
    <property type="entry name" value="Serine carboxypeptidase S28, SKS domain"/>
    <property type="match status" value="1"/>
</dbReference>
<evidence type="ECO:0000256" key="5">
    <source>
        <dbReference type="ARBA" id="ARBA00023180"/>
    </source>
</evidence>
<gene>
    <name evidence="6" type="ORF">NE237_008501</name>
</gene>
<dbReference type="GO" id="GO:0006508">
    <property type="term" value="P:proteolysis"/>
    <property type="evidence" value="ECO:0007669"/>
    <property type="project" value="UniProtKB-KW"/>
</dbReference>
<dbReference type="PANTHER" id="PTHR11010:SF120">
    <property type="entry name" value="LYSOSOMAL PRO-X CARBOXYPEPTIDASE"/>
    <property type="match status" value="1"/>
</dbReference>
<dbReference type="AlphaFoldDB" id="A0A9Q0KWU1"/>
<dbReference type="Gene3D" id="3.40.50.1820">
    <property type="entry name" value="alpha/beta hydrolase"/>
    <property type="match status" value="1"/>
</dbReference>
<reference evidence="6" key="1">
    <citation type="journal article" date="2023" name="Plant J.">
        <title>The genome of the king protea, Protea cynaroides.</title>
        <authorList>
            <person name="Chang J."/>
            <person name="Duong T.A."/>
            <person name="Schoeman C."/>
            <person name="Ma X."/>
            <person name="Roodt D."/>
            <person name="Barker N."/>
            <person name="Li Z."/>
            <person name="Van de Peer Y."/>
            <person name="Mizrachi E."/>
        </authorList>
    </citation>
    <scope>NUCLEOTIDE SEQUENCE</scope>
    <source>
        <tissue evidence="6">Young leaves</tissue>
    </source>
</reference>
<keyword evidence="7" id="KW-1185">Reference proteome</keyword>
<dbReference type="OrthoDB" id="2130629at2759"/>
<dbReference type="GO" id="GO:0008239">
    <property type="term" value="F:dipeptidyl-peptidase activity"/>
    <property type="evidence" value="ECO:0007669"/>
    <property type="project" value="TreeGrafter"/>
</dbReference>
<dbReference type="InterPro" id="IPR042269">
    <property type="entry name" value="Ser_carbopepase_S28_SKS"/>
</dbReference>
<comment type="caution">
    <text evidence="6">The sequence shown here is derived from an EMBL/GenBank/DDBJ whole genome shotgun (WGS) entry which is preliminary data.</text>
</comment>
<comment type="similarity">
    <text evidence="1">Belongs to the peptidase S28 family.</text>
</comment>
<evidence type="ECO:0000256" key="3">
    <source>
        <dbReference type="ARBA" id="ARBA00022729"/>
    </source>
</evidence>
<evidence type="ECO:0000256" key="4">
    <source>
        <dbReference type="ARBA" id="ARBA00022801"/>
    </source>
</evidence>
<keyword evidence="4" id="KW-0378">Hydrolase</keyword>
<dbReference type="Proteomes" id="UP001141806">
    <property type="component" value="Unassembled WGS sequence"/>
</dbReference>
<dbReference type="EMBL" id="JAMYWD010000002">
    <property type="protein sequence ID" value="KAJ4977721.1"/>
    <property type="molecule type" value="Genomic_DNA"/>
</dbReference>
<dbReference type="InterPro" id="IPR008758">
    <property type="entry name" value="Peptidase_S28"/>
</dbReference>
<accession>A0A9Q0KWU1</accession>
<name>A0A9Q0KWU1_9MAGN</name>
<evidence type="ECO:0008006" key="8">
    <source>
        <dbReference type="Google" id="ProtNLM"/>
    </source>
</evidence>